<dbReference type="GO" id="GO:0008168">
    <property type="term" value="F:methyltransferase activity"/>
    <property type="evidence" value="ECO:0007669"/>
    <property type="project" value="UniProtKB-KW"/>
</dbReference>
<protein>
    <submittedName>
        <fullName evidence="1">Methyltransferase type 11</fullName>
    </submittedName>
</protein>
<dbReference type="SUPFAM" id="SSF53335">
    <property type="entry name" value="S-adenosyl-L-methionine-dependent methyltransferases"/>
    <property type="match status" value="1"/>
</dbReference>
<dbReference type="AlphaFoldDB" id="A0LD74"/>
<reference evidence="1 2" key="2">
    <citation type="journal article" date="2012" name="Int. J. Syst. Evol. Microbiol.">
        <title>Magnetococcus marinus gen. nov., sp. nov., a marine, magnetotactic bacterium that represents a novel lineage (Magnetococcaceae fam. nov.; Magnetococcales ord. nov.) at the base of the Alphaproteobacteria.</title>
        <authorList>
            <person name="Bazylinski D.A."/>
            <person name="Williams T.J."/>
            <person name="Lefevre C.T."/>
            <person name="Berg R.J."/>
            <person name="Zhang C.L."/>
            <person name="Bowser S.S."/>
            <person name="Dean A.J."/>
            <person name="Beveridge T.J."/>
        </authorList>
    </citation>
    <scope>NUCLEOTIDE SEQUENCE [LARGE SCALE GENOMIC DNA]</scope>
    <source>
        <strain evidence="2">ATCC BAA-1437 / JCM 17883 / MC-1</strain>
    </source>
</reference>
<dbReference type="Proteomes" id="UP000002586">
    <property type="component" value="Chromosome"/>
</dbReference>
<dbReference type="InterPro" id="IPR029063">
    <property type="entry name" value="SAM-dependent_MTases_sf"/>
</dbReference>
<dbReference type="Gene3D" id="3.40.50.150">
    <property type="entry name" value="Vaccinia Virus protein VP39"/>
    <property type="match status" value="2"/>
</dbReference>
<name>A0LD74_MAGMM</name>
<reference evidence="2" key="1">
    <citation type="journal article" date="2009" name="Appl. Environ. Microbiol.">
        <title>Complete genome sequence of the chemolithoautotrophic marine magnetotactic coccus strain MC-1.</title>
        <authorList>
            <person name="Schubbe S."/>
            <person name="Williams T.J."/>
            <person name="Xie G."/>
            <person name="Kiss H.E."/>
            <person name="Brettin T.S."/>
            <person name="Martinez D."/>
            <person name="Ross C.A."/>
            <person name="Schuler D."/>
            <person name="Cox B.L."/>
            <person name="Nealson K.H."/>
            <person name="Bazylinski D.A."/>
        </authorList>
    </citation>
    <scope>NUCLEOTIDE SEQUENCE [LARGE SCALE GENOMIC DNA]</scope>
    <source>
        <strain evidence="2">ATCC BAA-1437 / JCM 17883 / MC-1</strain>
    </source>
</reference>
<dbReference type="GO" id="GO:0032259">
    <property type="term" value="P:methylation"/>
    <property type="evidence" value="ECO:0007669"/>
    <property type="project" value="UniProtKB-KW"/>
</dbReference>
<keyword evidence="1" id="KW-0808">Transferase</keyword>
<keyword evidence="2" id="KW-1185">Reference proteome</keyword>
<organism evidence="1 2">
    <name type="scientific">Magnetococcus marinus (strain ATCC BAA-1437 / JCM 17883 / MC-1)</name>
    <dbReference type="NCBI Taxonomy" id="156889"/>
    <lineage>
        <taxon>Bacteria</taxon>
        <taxon>Pseudomonadati</taxon>
        <taxon>Pseudomonadota</taxon>
        <taxon>Magnetococcia</taxon>
        <taxon>Magnetococcales</taxon>
        <taxon>Magnetococcaceae</taxon>
        <taxon>Magnetococcus</taxon>
    </lineage>
</organism>
<dbReference type="KEGG" id="mgm:Mmc1_3431"/>
<evidence type="ECO:0000313" key="2">
    <source>
        <dbReference type="Proteomes" id="UP000002586"/>
    </source>
</evidence>
<dbReference type="OrthoDB" id="9816564at2"/>
<dbReference type="EMBL" id="CP000471">
    <property type="protein sequence ID" value="ABK45917.1"/>
    <property type="molecule type" value="Genomic_DNA"/>
</dbReference>
<dbReference type="HOGENOM" id="CLU_091613_0_0_5"/>
<dbReference type="eggNOG" id="COG2227">
    <property type="taxonomic scope" value="Bacteria"/>
</dbReference>
<gene>
    <name evidence="1" type="ordered locus">Mmc1_3431</name>
</gene>
<sequence>MSVALHHAPHPTHLACRCCAGQATLLGVVDFSKTSANVRGFYLPLAGIPVYYYRCGGCGLLFTPHFDTFAHDDFLSYVYNRDYYEKIDTDYAHQRPSQCAKLVHRLLAAQRSHISLLDYGSGGGLFAQLMQQQGYHVAAYDPFDPQGGAPPSARYDVITVFEVFEHLVHPHDTVKRLLEWLKPGGLVLFSTTLNTFSSAQEMLQWPYLAPRNGHGTLYTARALAELWGAVGFACYSQNIFIHFACDPNHPEALFRAQRQPNGGLVLKIGRT</sequence>
<keyword evidence="1" id="KW-0489">Methyltransferase</keyword>
<dbReference type="RefSeq" id="WP_011714974.1">
    <property type="nucleotide sequence ID" value="NC_008576.1"/>
</dbReference>
<evidence type="ECO:0000313" key="1">
    <source>
        <dbReference type="EMBL" id="ABK45917.1"/>
    </source>
</evidence>
<dbReference type="Pfam" id="PF13489">
    <property type="entry name" value="Methyltransf_23"/>
    <property type="match status" value="1"/>
</dbReference>
<proteinExistence type="predicted"/>
<accession>A0LD74</accession>
<dbReference type="STRING" id="156889.Mmc1_3431"/>